<feature type="compositionally biased region" description="Low complexity" evidence="1">
    <location>
        <begin position="114"/>
        <end position="132"/>
    </location>
</feature>
<evidence type="ECO:0000256" key="2">
    <source>
        <dbReference type="SAM" id="Phobius"/>
    </source>
</evidence>
<evidence type="ECO:0000313" key="4">
    <source>
        <dbReference type="Proteomes" id="UP000059574"/>
    </source>
</evidence>
<reference evidence="3 4" key="2">
    <citation type="journal article" date="2016" name="J. Biotechnol.">
        <title>Complete genome sequence of Arthrobacter alpinus ERGS4:06, a yellow pigmented bacterium tolerant to cold and radiations isolated from Sikkim Himalaya.</title>
        <authorList>
            <person name="Kumar R."/>
            <person name="Singh D."/>
            <person name="Swarnkar M.K."/>
            <person name="Singh A.K."/>
            <person name="Kumar S."/>
        </authorList>
    </citation>
    <scope>NUCLEOTIDE SEQUENCE [LARGE SCALE GENOMIC DNA]</scope>
    <source>
        <strain evidence="3 4">ERGS4:06</strain>
    </source>
</reference>
<reference evidence="4" key="1">
    <citation type="submission" date="2015-11" db="EMBL/GenBank/DDBJ databases">
        <authorList>
            <person name="Kumar R."/>
            <person name="Singh D."/>
            <person name="Swarnkar M.K."/>
            <person name="Singh A.K."/>
            <person name="Kumar S."/>
        </authorList>
    </citation>
    <scope>NUCLEOTIDE SEQUENCE [LARGE SCALE GENOMIC DNA]</scope>
    <source>
        <strain evidence="4">ERGS4:06</strain>
    </source>
</reference>
<feature type="compositionally biased region" description="Basic residues" evidence="1">
    <location>
        <begin position="143"/>
        <end position="156"/>
    </location>
</feature>
<feature type="region of interest" description="Disordered" evidence="1">
    <location>
        <begin position="21"/>
        <end position="48"/>
    </location>
</feature>
<keyword evidence="2" id="KW-0472">Membrane</keyword>
<dbReference type="OrthoDB" id="3264966at2"/>
<proteinExistence type="predicted"/>
<evidence type="ECO:0000313" key="3">
    <source>
        <dbReference type="EMBL" id="ALO67829.1"/>
    </source>
</evidence>
<organism evidence="3 4">
    <name type="scientific">Arthrobacter alpinus</name>
    <dbReference type="NCBI Taxonomy" id="656366"/>
    <lineage>
        <taxon>Bacteria</taxon>
        <taxon>Bacillati</taxon>
        <taxon>Actinomycetota</taxon>
        <taxon>Actinomycetes</taxon>
        <taxon>Micrococcales</taxon>
        <taxon>Micrococcaceae</taxon>
        <taxon>Arthrobacter</taxon>
    </lineage>
</organism>
<dbReference type="Pfam" id="PF18986">
    <property type="entry name" value="DUF5719"/>
    <property type="match status" value="1"/>
</dbReference>
<accession>A0A0S2M225</accession>
<evidence type="ECO:0000256" key="1">
    <source>
        <dbReference type="SAM" id="MobiDB-lite"/>
    </source>
</evidence>
<feature type="compositionally biased region" description="Low complexity" evidence="1">
    <location>
        <begin position="21"/>
        <end position="40"/>
    </location>
</feature>
<feature type="transmembrane region" description="Helical" evidence="2">
    <location>
        <begin position="159"/>
        <end position="182"/>
    </location>
</feature>
<dbReference type="InterPro" id="IPR043777">
    <property type="entry name" value="DUF5719"/>
</dbReference>
<name>A0A0S2M225_9MICC</name>
<dbReference type="RefSeq" id="WP_062291448.1">
    <property type="nucleotide sequence ID" value="NZ_CP013200.1"/>
</dbReference>
<feature type="region of interest" description="Disordered" evidence="1">
    <location>
        <begin position="114"/>
        <end position="156"/>
    </location>
</feature>
<keyword evidence="2" id="KW-0812">Transmembrane</keyword>
<dbReference type="AlphaFoldDB" id="A0A0S2M225"/>
<dbReference type="Proteomes" id="UP000059574">
    <property type="component" value="Chromosome"/>
</dbReference>
<gene>
    <name evidence="3" type="ORF">AS189_16750</name>
</gene>
<sequence>MSEKKGNKKDKNIAGRALEVGAAEVGAGENNDAATPATDATRSDTEVPAADAKIVAEVPAADARVVTEVPAADATSANAAAPAPAAPNVSEAPAADAISANAAAPAPAAPNVSEAAAAAPAPEATSKTPKAAPVEKTPAGSQKRSRREKASRRAVRRRWPAIVAGVATAALAVAAVGAASLYPGMDATAVTEPVPHVLPVGVSMANCQGPTQLLAGSAAGADPEFSANSSSTKTLLNAVVLSGATGEVPGASVQSLNGKFSPLFTVAKPLATPSGAPSASPAALTGEPKAKAQVVSGKSVDAASVLQLDPLAGERSQGAGSVVVDATDGDLAGLAGATCQAPANELWLAGASTTVGRTAILSLSNSSETPGNVSLELFGSNGPVQAAGSKGLVVAPGSVRSVVLSGLAPDEEMLTVHVKSVGGPVSGTIQQSVLRGLTPGGIDYLAPVQAPAQSLTIPGVQVRAANDSAKITAQKGYEDATTVLAVTVPGISDSVLEVKAFGADGQVPLPNGGVFTAAAGKVSTLSLAGLPAGNYSLAVSSDAPVAAAVRLINFTKAGDAVDLAFATSTARLGDTHVLTLPAGVESRLAFAAIEGSATINLVPVSASGVLGEGKDVELRAGSSVTVDPAKLLGSGAVAVVVSASGAPAFGSQLLLKDGSAGIAVLPIAPSAAGNSAINIITRY</sequence>
<evidence type="ECO:0008006" key="5">
    <source>
        <dbReference type="Google" id="ProtNLM"/>
    </source>
</evidence>
<keyword evidence="2" id="KW-1133">Transmembrane helix</keyword>
<protein>
    <recommendedName>
        <fullName evidence="5">Large extracellular alpha-helical protein</fullName>
    </recommendedName>
</protein>
<dbReference type="EMBL" id="CP013200">
    <property type="protein sequence ID" value="ALO67829.1"/>
    <property type="molecule type" value="Genomic_DNA"/>
</dbReference>